<dbReference type="Pfam" id="PF11196">
    <property type="entry name" value="DUF2834"/>
    <property type="match status" value="1"/>
</dbReference>
<feature type="transmembrane region" description="Helical" evidence="1">
    <location>
        <begin position="9"/>
        <end position="29"/>
    </location>
</feature>
<protein>
    <submittedName>
        <fullName evidence="2">DUF2834 domain-containing protein</fullName>
    </submittedName>
</protein>
<evidence type="ECO:0000313" key="3">
    <source>
        <dbReference type="Proteomes" id="UP000321034"/>
    </source>
</evidence>
<keyword evidence="3" id="KW-1185">Reference proteome</keyword>
<organism evidence="2 3">
    <name type="scientific">Microbacterium hatanonis</name>
    <dbReference type="NCBI Taxonomy" id="404366"/>
    <lineage>
        <taxon>Bacteria</taxon>
        <taxon>Bacillati</taxon>
        <taxon>Actinomycetota</taxon>
        <taxon>Actinomycetes</taxon>
        <taxon>Micrococcales</taxon>
        <taxon>Microbacteriaceae</taxon>
        <taxon>Microbacterium</taxon>
    </lineage>
</organism>
<dbReference type="InterPro" id="IPR021362">
    <property type="entry name" value="DUF2834"/>
</dbReference>
<accession>A0A5C8I754</accession>
<keyword evidence="1" id="KW-1133">Transmembrane helix</keyword>
<proteinExistence type="predicted"/>
<dbReference type="EMBL" id="VRSV01000001">
    <property type="protein sequence ID" value="TXK13804.1"/>
    <property type="molecule type" value="Genomic_DNA"/>
</dbReference>
<evidence type="ECO:0000313" key="2">
    <source>
        <dbReference type="EMBL" id="TXK13804.1"/>
    </source>
</evidence>
<dbReference type="AlphaFoldDB" id="A0A5C8I754"/>
<dbReference type="OrthoDB" id="4231743at2"/>
<gene>
    <name evidence="2" type="ORF">FVP77_05000</name>
</gene>
<dbReference type="Proteomes" id="UP000321034">
    <property type="component" value="Unassembled WGS sequence"/>
</dbReference>
<sequence>MTQHWTPRAFIYLALSIVGLVWTFTLNAWTVVEGRNYFADLFGGGPAVSSIGVDLLVVAIAGVVLIFAEARRLRMKRAWLYVVLSAVTAFAFTFPLFLAMRERKIAAREAGEG</sequence>
<keyword evidence="1" id="KW-0472">Membrane</keyword>
<comment type="caution">
    <text evidence="2">The sequence shown here is derived from an EMBL/GenBank/DDBJ whole genome shotgun (WGS) entry which is preliminary data.</text>
</comment>
<feature type="transmembrane region" description="Helical" evidence="1">
    <location>
        <begin position="79"/>
        <end position="98"/>
    </location>
</feature>
<feature type="transmembrane region" description="Helical" evidence="1">
    <location>
        <begin position="41"/>
        <end position="67"/>
    </location>
</feature>
<name>A0A5C8I754_9MICO</name>
<keyword evidence="1" id="KW-0812">Transmembrane</keyword>
<reference evidence="2 3" key="1">
    <citation type="submission" date="2019-08" db="EMBL/GenBank/DDBJ databases">
        <authorList>
            <person name="Dong K."/>
        </authorList>
    </citation>
    <scope>NUCLEOTIDE SEQUENCE [LARGE SCALE GENOMIC DNA]</scope>
    <source>
        <strain evidence="2 3">JCM14558</strain>
    </source>
</reference>
<evidence type="ECO:0000256" key="1">
    <source>
        <dbReference type="SAM" id="Phobius"/>
    </source>
</evidence>